<evidence type="ECO:0000313" key="3">
    <source>
        <dbReference type="EMBL" id="KNC75391.1"/>
    </source>
</evidence>
<dbReference type="AlphaFoldDB" id="A0A0L0FFZ3"/>
<feature type="non-terminal residue" evidence="3">
    <location>
        <position position="69"/>
    </location>
</feature>
<evidence type="ECO:0000256" key="1">
    <source>
        <dbReference type="ARBA" id="ARBA00022603"/>
    </source>
</evidence>
<evidence type="ECO:0000256" key="2">
    <source>
        <dbReference type="ARBA" id="ARBA00022679"/>
    </source>
</evidence>
<dbReference type="RefSeq" id="XP_014149293.1">
    <property type="nucleotide sequence ID" value="XM_014293818.1"/>
</dbReference>
<proteinExistence type="predicted"/>
<dbReference type="eggNOG" id="KOG2361">
    <property type="taxonomic scope" value="Eukaryota"/>
</dbReference>
<organism evidence="3 4">
    <name type="scientific">Sphaeroforma arctica JP610</name>
    <dbReference type="NCBI Taxonomy" id="667725"/>
    <lineage>
        <taxon>Eukaryota</taxon>
        <taxon>Ichthyosporea</taxon>
        <taxon>Ichthyophonida</taxon>
        <taxon>Sphaeroforma</taxon>
    </lineage>
</organism>
<keyword evidence="4" id="KW-1185">Reference proteome</keyword>
<accession>A0A0L0FFZ3</accession>
<sequence length="69" mass="8343">MRITGKEENELAYVRGDGTRTYYFSRDELVTLMEAAGMDTLEVKYDKRLIVNRKTEQKMYRNWVQARFR</sequence>
<name>A0A0L0FFZ3_9EUKA</name>
<protein>
    <submittedName>
        <fullName evidence="3">Uncharacterized protein</fullName>
    </submittedName>
</protein>
<reference evidence="3 4" key="1">
    <citation type="submission" date="2011-02" db="EMBL/GenBank/DDBJ databases">
        <title>The Genome Sequence of Sphaeroforma arctica JP610.</title>
        <authorList>
            <consortium name="The Broad Institute Genome Sequencing Platform"/>
            <person name="Russ C."/>
            <person name="Cuomo C."/>
            <person name="Young S.K."/>
            <person name="Zeng Q."/>
            <person name="Gargeya S."/>
            <person name="Alvarado L."/>
            <person name="Berlin A."/>
            <person name="Chapman S.B."/>
            <person name="Chen Z."/>
            <person name="Freedman E."/>
            <person name="Gellesch M."/>
            <person name="Goldberg J."/>
            <person name="Griggs A."/>
            <person name="Gujja S."/>
            <person name="Heilman E."/>
            <person name="Heiman D."/>
            <person name="Howarth C."/>
            <person name="Mehta T."/>
            <person name="Neiman D."/>
            <person name="Pearson M."/>
            <person name="Roberts A."/>
            <person name="Saif S."/>
            <person name="Shea T."/>
            <person name="Shenoy N."/>
            <person name="Sisk P."/>
            <person name="Stolte C."/>
            <person name="Sykes S."/>
            <person name="White J."/>
            <person name="Yandava C."/>
            <person name="Burger G."/>
            <person name="Gray M.W."/>
            <person name="Holland P.W.H."/>
            <person name="King N."/>
            <person name="Lang F.B.F."/>
            <person name="Roger A.J."/>
            <person name="Ruiz-Trillo I."/>
            <person name="Haas B."/>
            <person name="Nusbaum C."/>
            <person name="Birren B."/>
        </authorList>
    </citation>
    <scope>NUCLEOTIDE SEQUENCE [LARGE SCALE GENOMIC DNA]</scope>
    <source>
        <strain evidence="3 4">JP610</strain>
    </source>
</reference>
<dbReference type="GeneID" id="25912589"/>
<dbReference type="GO" id="GO:0032259">
    <property type="term" value="P:methylation"/>
    <property type="evidence" value="ECO:0007669"/>
    <property type="project" value="UniProtKB-KW"/>
</dbReference>
<dbReference type="InterPro" id="IPR026113">
    <property type="entry name" value="METTL2/6/8-like"/>
</dbReference>
<keyword evidence="1" id="KW-0489">Methyltransferase</keyword>
<dbReference type="PANTHER" id="PTHR22809:SF5">
    <property type="entry name" value="TRNA N(3)-METHYLCYTIDINE METHYLTRANSFERASE METTL6"/>
    <property type="match status" value="1"/>
</dbReference>
<keyword evidence="2" id="KW-0808">Transferase</keyword>
<dbReference type="EMBL" id="KQ243654">
    <property type="protein sequence ID" value="KNC75391.1"/>
    <property type="molecule type" value="Genomic_DNA"/>
</dbReference>
<dbReference type="STRING" id="667725.A0A0L0FFZ3"/>
<dbReference type="Proteomes" id="UP000054560">
    <property type="component" value="Unassembled WGS sequence"/>
</dbReference>
<dbReference type="PANTHER" id="PTHR22809">
    <property type="entry name" value="METHYLTRANSFERASE-RELATED"/>
    <property type="match status" value="1"/>
</dbReference>
<dbReference type="GO" id="GO:0008757">
    <property type="term" value="F:S-adenosylmethionine-dependent methyltransferase activity"/>
    <property type="evidence" value="ECO:0007669"/>
    <property type="project" value="UniProtKB-ARBA"/>
</dbReference>
<dbReference type="OrthoDB" id="5546215at2759"/>
<gene>
    <name evidence="3" type="ORF">SARC_12085</name>
</gene>
<evidence type="ECO:0000313" key="4">
    <source>
        <dbReference type="Proteomes" id="UP000054560"/>
    </source>
</evidence>